<dbReference type="Proteomes" id="UP000619761">
    <property type="component" value="Unassembled WGS sequence"/>
</dbReference>
<evidence type="ECO:0000256" key="1">
    <source>
        <dbReference type="ARBA" id="ARBA00022898"/>
    </source>
</evidence>
<dbReference type="PANTHER" id="PTHR10146:SF14">
    <property type="entry name" value="PYRIDOXAL PHOSPHATE HOMEOSTASIS PROTEIN"/>
    <property type="match status" value="1"/>
</dbReference>
<organism evidence="5 6">
    <name type="scientific">Cellvibrio zantedeschiae</name>
    <dbReference type="NCBI Taxonomy" id="1237077"/>
    <lineage>
        <taxon>Bacteria</taxon>
        <taxon>Pseudomonadati</taxon>
        <taxon>Pseudomonadota</taxon>
        <taxon>Gammaproteobacteria</taxon>
        <taxon>Cellvibrionales</taxon>
        <taxon>Cellvibrionaceae</taxon>
        <taxon>Cellvibrio</taxon>
    </lineage>
</organism>
<dbReference type="Pfam" id="PF01168">
    <property type="entry name" value="Ala_racemase_N"/>
    <property type="match status" value="1"/>
</dbReference>
<evidence type="ECO:0000259" key="4">
    <source>
        <dbReference type="Pfam" id="PF01168"/>
    </source>
</evidence>
<reference evidence="6" key="1">
    <citation type="journal article" date="2019" name="Int. J. Syst. Evol. Microbiol.">
        <title>The Global Catalogue of Microorganisms (GCM) 10K type strain sequencing project: providing services to taxonomists for standard genome sequencing and annotation.</title>
        <authorList>
            <consortium name="The Broad Institute Genomics Platform"/>
            <consortium name="The Broad Institute Genome Sequencing Center for Infectious Disease"/>
            <person name="Wu L."/>
            <person name="Ma J."/>
        </authorList>
    </citation>
    <scope>NUCLEOTIDE SEQUENCE [LARGE SCALE GENOMIC DNA]</scope>
    <source>
        <strain evidence="6">KCTC 32239</strain>
    </source>
</reference>
<dbReference type="InterPro" id="IPR011078">
    <property type="entry name" value="PyrdxlP_homeostasis"/>
</dbReference>
<evidence type="ECO:0000313" key="5">
    <source>
        <dbReference type="EMBL" id="GGY82710.1"/>
    </source>
</evidence>
<dbReference type="PIRSF" id="PIRSF004848">
    <property type="entry name" value="YBL036c_PLPDEIII"/>
    <property type="match status" value="1"/>
</dbReference>
<sequence>MDRPTNHTIAEALAKVTARIHQAAQAAGRKCETVRLIAVSKTQPAEAVTQAYASGQRDFGENYVQEALEKQAALVGLADIQWHFIGPIQSNKTRPIAENFTWIHSIDREKVAQRLNDQRPLNLPPLQVCLQVNIDDESTKSGVSLEDLPALAKAVSQMPRLQLRGLMAIPAASNSQEQQLMAFAKLRHALGELQAQGYKVDTLSMGMSGDLEAAIAEGSTMVRVGTDIFGPRIKP</sequence>
<protein>
    <recommendedName>
        <fullName evidence="2">Pyridoxal phosphate homeostasis protein</fullName>
        <shortName evidence="2">PLP homeostasis protein</shortName>
    </recommendedName>
</protein>
<feature type="modified residue" description="N6-(pyridoxal phosphate)lysine" evidence="2">
    <location>
        <position position="41"/>
    </location>
</feature>
<evidence type="ECO:0000256" key="2">
    <source>
        <dbReference type="HAMAP-Rule" id="MF_02087"/>
    </source>
</evidence>
<dbReference type="PANTHER" id="PTHR10146">
    <property type="entry name" value="PROLINE SYNTHETASE CO-TRANSCRIBED BACTERIAL HOMOLOG PROTEIN"/>
    <property type="match status" value="1"/>
</dbReference>
<comment type="similarity">
    <text evidence="2 3">Belongs to the pyridoxal phosphate-binding protein YggS/PROSC family.</text>
</comment>
<dbReference type="InterPro" id="IPR001608">
    <property type="entry name" value="Ala_racemase_N"/>
</dbReference>
<dbReference type="SUPFAM" id="SSF51419">
    <property type="entry name" value="PLP-binding barrel"/>
    <property type="match status" value="1"/>
</dbReference>
<dbReference type="EMBL" id="BMYZ01000003">
    <property type="protein sequence ID" value="GGY82710.1"/>
    <property type="molecule type" value="Genomic_DNA"/>
</dbReference>
<dbReference type="Gene3D" id="3.20.20.10">
    <property type="entry name" value="Alanine racemase"/>
    <property type="match status" value="1"/>
</dbReference>
<evidence type="ECO:0000256" key="3">
    <source>
        <dbReference type="RuleBase" id="RU004514"/>
    </source>
</evidence>
<dbReference type="HAMAP" id="MF_02087">
    <property type="entry name" value="PLP_homeostasis"/>
    <property type="match status" value="1"/>
</dbReference>
<comment type="function">
    <text evidence="2">Pyridoxal 5'-phosphate (PLP)-binding protein, which is involved in PLP homeostasis.</text>
</comment>
<keyword evidence="6" id="KW-1185">Reference proteome</keyword>
<name>A0ABQ3BA62_9GAMM</name>
<keyword evidence="1 2" id="KW-0663">Pyridoxal phosphate</keyword>
<feature type="domain" description="Alanine racemase N-terminal" evidence="4">
    <location>
        <begin position="15"/>
        <end position="231"/>
    </location>
</feature>
<dbReference type="CDD" id="cd06824">
    <property type="entry name" value="PLPDE_III_Yggs_like"/>
    <property type="match status" value="1"/>
</dbReference>
<dbReference type="InterPro" id="IPR029066">
    <property type="entry name" value="PLP-binding_barrel"/>
</dbReference>
<accession>A0ABQ3BA62</accession>
<proteinExistence type="inferred from homology"/>
<evidence type="ECO:0000313" key="6">
    <source>
        <dbReference type="Proteomes" id="UP000619761"/>
    </source>
</evidence>
<comment type="caution">
    <text evidence="5">The sequence shown here is derived from an EMBL/GenBank/DDBJ whole genome shotgun (WGS) entry which is preliminary data.</text>
</comment>
<dbReference type="RefSeq" id="WP_189419982.1">
    <property type="nucleotide sequence ID" value="NZ_BMYZ01000003.1"/>
</dbReference>
<dbReference type="NCBIfam" id="TIGR00044">
    <property type="entry name" value="YggS family pyridoxal phosphate-dependent enzyme"/>
    <property type="match status" value="1"/>
</dbReference>
<gene>
    <name evidence="5" type="ORF">GCM10011613_29440</name>
</gene>
<dbReference type="PROSITE" id="PS01211">
    <property type="entry name" value="UPF0001"/>
    <property type="match status" value="1"/>
</dbReference>